<accession>A0ABU5VY91</accession>
<dbReference type="EMBL" id="JAYGJQ010000002">
    <property type="protein sequence ID" value="MEA9357284.1"/>
    <property type="molecule type" value="Genomic_DNA"/>
</dbReference>
<protein>
    <submittedName>
        <fullName evidence="1">Uncharacterized protein</fullName>
    </submittedName>
</protein>
<gene>
    <name evidence="1" type="ORF">SHI21_13750</name>
</gene>
<sequence>MKATVIFKPLEYSIEAVGEKWHQGDLLKGTLKIKNHSAERIELPLLKVAVCEGHYKKIKAKDAKGWKCISENVLAENLTINPSEEKDYSFEFKLAETCAITDKTGSLYLAFFDKDEAIPAGNIELVIAPKIIVKQILEIFENFLRFKVKETKSGKGMVEIKLVPPTSRELSNVDGLLLSISEVDKNLTLKYFFNFRILNIAGATMQSEKATKEVEQNFTSKQYLIYGDSINQDFIIQSVQEVLNGVKTKML</sequence>
<name>A0ABU5VY91_9BACT</name>
<reference evidence="1 2" key="1">
    <citation type="submission" date="2023-11" db="EMBL/GenBank/DDBJ databases">
        <title>A Novel Polar Bacteriovorax (B. antarcticus) Isolated from the Biocrust in Antarctica.</title>
        <authorList>
            <person name="Mun W."/>
            <person name="Choi S.Y."/>
            <person name="Mitchell R.J."/>
        </authorList>
    </citation>
    <scope>NUCLEOTIDE SEQUENCE [LARGE SCALE GENOMIC DNA]</scope>
    <source>
        <strain evidence="1 2">PP10</strain>
    </source>
</reference>
<comment type="caution">
    <text evidence="1">The sequence shown here is derived from an EMBL/GenBank/DDBJ whole genome shotgun (WGS) entry which is preliminary data.</text>
</comment>
<evidence type="ECO:0000313" key="2">
    <source>
        <dbReference type="Proteomes" id="UP001302274"/>
    </source>
</evidence>
<organism evidence="1 2">
    <name type="scientific">Bacteriovorax antarcticus</name>
    <dbReference type="NCBI Taxonomy" id="3088717"/>
    <lineage>
        <taxon>Bacteria</taxon>
        <taxon>Pseudomonadati</taxon>
        <taxon>Bdellovibrionota</taxon>
        <taxon>Bacteriovoracia</taxon>
        <taxon>Bacteriovoracales</taxon>
        <taxon>Bacteriovoracaceae</taxon>
        <taxon>Bacteriovorax</taxon>
    </lineage>
</organism>
<dbReference type="RefSeq" id="WP_323577228.1">
    <property type="nucleotide sequence ID" value="NZ_JAYGJQ010000002.1"/>
</dbReference>
<keyword evidence="2" id="KW-1185">Reference proteome</keyword>
<proteinExistence type="predicted"/>
<dbReference type="Proteomes" id="UP001302274">
    <property type="component" value="Unassembled WGS sequence"/>
</dbReference>
<evidence type="ECO:0000313" key="1">
    <source>
        <dbReference type="EMBL" id="MEA9357284.1"/>
    </source>
</evidence>